<evidence type="ECO:0000313" key="8">
    <source>
        <dbReference type="Proteomes" id="UP000663671"/>
    </source>
</evidence>
<feature type="compositionally biased region" description="Gly residues" evidence="6">
    <location>
        <begin position="285"/>
        <end position="303"/>
    </location>
</feature>
<dbReference type="GO" id="GO:0006367">
    <property type="term" value="P:transcription initiation at RNA polymerase II promoter"/>
    <property type="evidence" value="ECO:0007669"/>
    <property type="project" value="TreeGrafter"/>
</dbReference>
<dbReference type="AlphaFoldDB" id="A0A8A1LWR2"/>
<gene>
    <name evidence="7" type="primary">TAF10</name>
    <name evidence="7" type="ORF">I7I51_08035</name>
</gene>
<dbReference type="VEuPathDB" id="FungiDB:I7I51_08035"/>
<dbReference type="Pfam" id="PF03540">
    <property type="entry name" value="TAF10"/>
    <property type="match status" value="1"/>
</dbReference>
<dbReference type="CDD" id="cd07982">
    <property type="entry name" value="HFD_TAF10"/>
    <property type="match status" value="1"/>
</dbReference>
<evidence type="ECO:0000256" key="3">
    <source>
        <dbReference type="ARBA" id="ARBA00023163"/>
    </source>
</evidence>
<organism evidence="7 8">
    <name type="scientific">Ajellomyces capsulatus</name>
    <name type="common">Darling's disease fungus</name>
    <name type="synonym">Histoplasma capsulatum</name>
    <dbReference type="NCBI Taxonomy" id="5037"/>
    <lineage>
        <taxon>Eukaryota</taxon>
        <taxon>Fungi</taxon>
        <taxon>Dikarya</taxon>
        <taxon>Ascomycota</taxon>
        <taxon>Pezizomycotina</taxon>
        <taxon>Eurotiomycetes</taxon>
        <taxon>Eurotiomycetidae</taxon>
        <taxon>Onygenales</taxon>
        <taxon>Ajellomycetaceae</taxon>
        <taxon>Histoplasma</taxon>
    </lineage>
</organism>
<dbReference type="GO" id="GO:0000124">
    <property type="term" value="C:SAGA complex"/>
    <property type="evidence" value="ECO:0007669"/>
    <property type="project" value="TreeGrafter"/>
</dbReference>
<evidence type="ECO:0000256" key="6">
    <source>
        <dbReference type="SAM" id="MobiDB-lite"/>
    </source>
</evidence>
<feature type="compositionally biased region" description="Polar residues" evidence="6">
    <location>
        <begin position="88"/>
        <end position="105"/>
    </location>
</feature>
<comment type="similarity">
    <text evidence="5">Belongs to the TAF10 family.</text>
</comment>
<feature type="compositionally biased region" description="Low complexity" evidence="6">
    <location>
        <begin position="11"/>
        <end position="31"/>
    </location>
</feature>
<dbReference type="GO" id="GO:1990841">
    <property type="term" value="F:promoter-specific chromatin binding"/>
    <property type="evidence" value="ECO:0007669"/>
    <property type="project" value="TreeGrafter"/>
</dbReference>
<dbReference type="PANTHER" id="PTHR21242">
    <property type="entry name" value="TRANSCRIPTION INITIATION FACTOR TFIID SUBUNIT 10"/>
    <property type="match status" value="1"/>
</dbReference>
<accession>A0A8A1LWR2</accession>
<dbReference type="PANTHER" id="PTHR21242:SF0">
    <property type="entry name" value="TRANSCRIPTION INITIATION FACTOR TFIID SUBUNIT 10"/>
    <property type="match status" value="1"/>
</dbReference>
<keyword evidence="3" id="KW-0804">Transcription</keyword>
<feature type="compositionally biased region" description="Low complexity" evidence="6">
    <location>
        <begin position="44"/>
        <end position="82"/>
    </location>
</feature>
<name>A0A8A1LWR2_AJECA</name>
<dbReference type="GO" id="GO:0005669">
    <property type="term" value="C:transcription factor TFIID complex"/>
    <property type="evidence" value="ECO:0007669"/>
    <property type="project" value="TreeGrafter"/>
</dbReference>
<feature type="region of interest" description="Disordered" evidence="6">
    <location>
        <begin position="285"/>
        <end position="324"/>
    </location>
</feature>
<evidence type="ECO:0000256" key="1">
    <source>
        <dbReference type="ARBA" id="ARBA00004123"/>
    </source>
</evidence>
<reference evidence="7" key="1">
    <citation type="submission" date="2021-01" db="EMBL/GenBank/DDBJ databases">
        <title>Chromosome-level genome assembly of a human fungal pathogen reveals clustering of transcriptionally co-regulated genes.</title>
        <authorList>
            <person name="Voorhies M."/>
            <person name="Cohen S."/>
            <person name="Shea T.P."/>
            <person name="Petrus S."/>
            <person name="Munoz J.F."/>
            <person name="Poplawski S."/>
            <person name="Goldman W.E."/>
            <person name="Michael T."/>
            <person name="Cuomo C.A."/>
            <person name="Sil A."/>
            <person name="Beyhan S."/>
        </authorList>
    </citation>
    <scope>NUCLEOTIDE SEQUENCE</scope>
    <source>
        <strain evidence="7">WU24</strain>
    </source>
</reference>
<sequence length="352" mass="34661">MADPQPPSDLQAQTAASAPPTAASATSAPTTEKPELSNPPDPDNSPSTSAIPTDNAANSNTNTEMNNSNNTTANPNNTSTTTRPDVTMSGTSEATTVSTMATSHQSMPTSATTMTTMTTMTAPAAAAAATTGPSTSTTAPTGIIAPGIPIDAGVNPVAAAPVLPPSKKDTSLREFLGQMDEYAPIIPDAVTAHYLTLAGLPPPGNGPNHTPPHLARLLALATQKFVADIAADAYQYSRIRSSNTSSNNPMGAINLSTGLAHGLAAAGGTAGGTTGVGASGGTATAGGSGGGGGEGAKGKGSGSTGLLLGVQRPGFGGGGQGGQQGRTVLTMEDLGMAVAEYGVSVKRGEFYR</sequence>
<dbReference type="EMBL" id="CP069109">
    <property type="protein sequence ID" value="QSS58608.1"/>
    <property type="molecule type" value="Genomic_DNA"/>
</dbReference>
<evidence type="ECO:0000256" key="5">
    <source>
        <dbReference type="ARBA" id="ARBA00025730"/>
    </source>
</evidence>
<evidence type="ECO:0000313" key="7">
    <source>
        <dbReference type="EMBL" id="QSS58608.1"/>
    </source>
</evidence>
<proteinExistence type="inferred from homology"/>
<keyword evidence="4" id="KW-0539">Nucleus</keyword>
<keyword evidence="2" id="KW-0805">Transcription regulation</keyword>
<comment type="subcellular location">
    <subcellularLocation>
        <location evidence="1">Nucleus</location>
    </subcellularLocation>
</comment>
<feature type="compositionally biased region" description="Gly residues" evidence="6">
    <location>
        <begin position="314"/>
        <end position="324"/>
    </location>
</feature>
<evidence type="ECO:0000256" key="2">
    <source>
        <dbReference type="ARBA" id="ARBA00023015"/>
    </source>
</evidence>
<feature type="region of interest" description="Disordered" evidence="6">
    <location>
        <begin position="1"/>
        <end position="109"/>
    </location>
</feature>
<dbReference type="Proteomes" id="UP000663671">
    <property type="component" value="Chromosome 2"/>
</dbReference>
<dbReference type="InterPro" id="IPR003923">
    <property type="entry name" value="TAF10"/>
</dbReference>
<dbReference type="GO" id="GO:0016251">
    <property type="term" value="F:RNA polymerase II general transcription initiation factor activity"/>
    <property type="evidence" value="ECO:0007669"/>
    <property type="project" value="TreeGrafter"/>
</dbReference>
<evidence type="ECO:0000256" key="4">
    <source>
        <dbReference type="ARBA" id="ARBA00023242"/>
    </source>
</evidence>
<protein>
    <submittedName>
        <fullName evidence="7">TFIID and and SAGA complex TAF10 subunit</fullName>
    </submittedName>
</protein>